<evidence type="ECO:0000256" key="8">
    <source>
        <dbReference type="ARBA" id="ARBA00022707"/>
    </source>
</evidence>
<dbReference type="GO" id="GO:0005737">
    <property type="term" value="C:cytoplasm"/>
    <property type="evidence" value="ECO:0007669"/>
    <property type="project" value="UniProtKB-SubCell"/>
</dbReference>
<dbReference type="GO" id="GO:0032587">
    <property type="term" value="C:ruffle membrane"/>
    <property type="evidence" value="ECO:0007669"/>
    <property type="project" value="UniProtKB-SubCell"/>
</dbReference>
<keyword evidence="16" id="KW-0449">Lipoprotein</keyword>
<evidence type="ECO:0000256" key="1">
    <source>
        <dbReference type="ARBA" id="ARBA00004123"/>
    </source>
</evidence>
<reference evidence="21" key="1">
    <citation type="submission" date="2020-10" db="EMBL/GenBank/DDBJ databases">
        <title>Chromosome-scale genome assembly of the Allis shad, Alosa alosa.</title>
        <authorList>
            <person name="Margot Z."/>
            <person name="Christophe K."/>
            <person name="Cabau C."/>
            <person name="Louis A."/>
            <person name="Berthelot C."/>
            <person name="Parey E."/>
            <person name="Roest Crollius H."/>
            <person name="Montfort J."/>
            <person name="Robinson-Rechavi M."/>
            <person name="Bucao C."/>
            <person name="Bouchez O."/>
            <person name="Gislard M."/>
            <person name="Lluch J."/>
            <person name="Milhes M."/>
            <person name="Lampietro C."/>
            <person name="Lopez Roques C."/>
            <person name="Donnadieu C."/>
            <person name="Braasch I."/>
            <person name="Desvignes T."/>
            <person name="Postlethwait J."/>
            <person name="Bobe J."/>
            <person name="Guiguen Y."/>
        </authorList>
    </citation>
    <scope>NUCLEOTIDE SEQUENCE</scope>
    <source>
        <strain evidence="21">M-15738</strain>
        <tissue evidence="21">Blood</tissue>
    </source>
</reference>
<dbReference type="GO" id="GO:0030027">
    <property type="term" value="C:lamellipodium"/>
    <property type="evidence" value="ECO:0007669"/>
    <property type="project" value="UniProtKB-SubCell"/>
</dbReference>
<evidence type="ECO:0000313" key="21">
    <source>
        <dbReference type="EMBL" id="KAG5280666.1"/>
    </source>
</evidence>
<comment type="subcellular location">
    <subcellularLocation>
        <location evidence="3">Cell projection</location>
        <location evidence="3">Lamellipodium</location>
    </subcellularLocation>
    <subcellularLocation>
        <location evidence="4">Cell projection</location>
        <location evidence="4">Ruffle membrane</location>
    </subcellularLocation>
    <subcellularLocation>
        <location evidence="2">Cytoplasm</location>
    </subcellularLocation>
    <subcellularLocation>
        <location evidence="5">Membrane</location>
        <topology evidence="5">Lipid-anchor</topology>
    </subcellularLocation>
    <subcellularLocation>
        <location evidence="1">Nucleus</location>
    </subcellularLocation>
</comment>
<keyword evidence="15" id="KW-0966">Cell projection</keyword>
<keyword evidence="22" id="KW-1185">Reference proteome</keyword>
<evidence type="ECO:0000256" key="11">
    <source>
        <dbReference type="ARBA" id="ARBA00022837"/>
    </source>
</evidence>
<dbReference type="GO" id="GO:0004860">
    <property type="term" value="F:protein kinase inhibitor activity"/>
    <property type="evidence" value="ECO:0007669"/>
    <property type="project" value="UniProtKB-KW"/>
</dbReference>
<keyword evidence="9" id="KW-0479">Metal-binding</keyword>
<evidence type="ECO:0000256" key="6">
    <source>
        <dbReference type="ARBA" id="ARBA00022475"/>
    </source>
</evidence>
<protein>
    <recommendedName>
        <fullName evidence="18">Calcineurin B homologous protein 3</fullName>
    </recommendedName>
    <alternativeName>
        <fullName evidence="19">Tescalcin</fullName>
    </alternativeName>
</protein>
<dbReference type="GO" id="GO:0005509">
    <property type="term" value="F:calcium ion binding"/>
    <property type="evidence" value="ECO:0007669"/>
    <property type="project" value="InterPro"/>
</dbReference>
<evidence type="ECO:0000256" key="2">
    <source>
        <dbReference type="ARBA" id="ARBA00004496"/>
    </source>
</evidence>
<dbReference type="AlphaFoldDB" id="A0AAV6H3S6"/>
<evidence type="ECO:0000256" key="14">
    <source>
        <dbReference type="ARBA" id="ARBA00023242"/>
    </source>
</evidence>
<evidence type="ECO:0000256" key="18">
    <source>
        <dbReference type="ARBA" id="ARBA00041032"/>
    </source>
</evidence>
<dbReference type="GO" id="GO:0005634">
    <property type="term" value="C:nucleus"/>
    <property type="evidence" value="ECO:0007669"/>
    <property type="project" value="UniProtKB-SubCell"/>
</dbReference>
<evidence type="ECO:0000259" key="20">
    <source>
        <dbReference type="PROSITE" id="PS50222"/>
    </source>
</evidence>
<evidence type="ECO:0000256" key="7">
    <source>
        <dbReference type="ARBA" id="ARBA00022490"/>
    </source>
</evidence>
<evidence type="ECO:0000313" key="22">
    <source>
        <dbReference type="Proteomes" id="UP000823561"/>
    </source>
</evidence>
<keyword evidence="8" id="KW-0519">Myristate</keyword>
<evidence type="ECO:0000256" key="19">
    <source>
        <dbReference type="ARBA" id="ARBA00042981"/>
    </source>
</evidence>
<keyword evidence="14" id="KW-0539">Nucleus</keyword>
<evidence type="ECO:0000256" key="15">
    <source>
        <dbReference type="ARBA" id="ARBA00023273"/>
    </source>
</evidence>
<dbReference type="PANTHER" id="PTHR46823">
    <property type="entry name" value="CALCINEURIN B HOMOLOGOUS PROTEIN 3"/>
    <property type="match status" value="1"/>
</dbReference>
<keyword evidence="11" id="KW-0106">Calcium</keyword>
<dbReference type="EMBL" id="JADWDJ010000005">
    <property type="protein sequence ID" value="KAG5280666.1"/>
    <property type="molecule type" value="Genomic_DNA"/>
</dbReference>
<accession>A0AAV6H3S6</accession>
<evidence type="ECO:0000256" key="16">
    <source>
        <dbReference type="ARBA" id="ARBA00023288"/>
    </source>
</evidence>
<evidence type="ECO:0000256" key="3">
    <source>
        <dbReference type="ARBA" id="ARBA00004510"/>
    </source>
</evidence>
<proteinExistence type="inferred from homology"/>
<keyword evidence="13" id="KW-0472">Membrane</keyword>
<feature type="domain" description="EF-hand" evidence="20">
    <location>
        <begin position="139"/>
        <end position="174"/>
    </location>
</feature>
<evidence type="ECO:0000256" key="13">
    <source>
        <dbReference type="ARBA" id="ARBA00023136"/>
    </source>
</evidence>
<dbReference type="Proteomes" id="UP000823561">
    <property type="component" value="Chromosome 5"/>
</dbReference>
<dbReference type="InterPro" id="IPR052490">
    <property type="entry name" value="CHP3"/>
</dbReference>
<evidence type="ECO:0000256" key="12">
    <source>
        <dbReference type="ARBA" id="ARBA00023013"/>
    </source>
</evidence>
<keyword evidence="10" id="KW-0221">Differentiation</keyword>
<dbReference type="GO" id="GO:0030154">
    <property type="term" value="P:cell differentiation"/>
    <property type="evidence" value="ECO:0007669"/>
    <property type="project" value="UniProtKB-KW"/>
</dbReference>
<dbReference type="SMART" id="SM00054">
    <property type="entry name" value="EFh"/>
    <property type="match status" value="1"/>
</dbReference>
<dbReference type="InterPro" id="IPR011992">
    <property type="entry name" value="EF-hand-dom_pair"/>
</dbReference>
<organism evidence="21 22">
    <name type="scientific">Alosa alosa</name>
    <name type="common">allis shad</name>
    <dbReference type="NCBI Taxonomy" id="278164"/>
    <lineage>
        <taxon>Eukaryota</taxon>
        <taxon>Metazoa</taxon>
        <taxon>Chordata</taxon>
        <taxon>Craniata</taxon>
        <taxon>Vertebrata</taxon>
        <taxon>Euteleostomi</taxon>
        <taxon>Actinopterygii</taxon>
        <taxon>Neopterygii</taxon>
        <taxon>Teleostei</taxon>
        <taxon>Clupei</taxon>
        <taxon>Clupeiformes</taxon>
        <taxon>Clupeoidei</taxon>
        <taxon>Clupeidae</taxon>
        <taxon>Alosa</taxon>
    </lineage>
</organism>
<dbReference type="Gene3D" id="1.10.238.10">
    <property type="entry name" value="EF-hand"/>
    <property type="match status" value="1"/>
</dbReference>
<gene>
    <name evidence="21" type="ORF">AALO_G00062650</name>
</gene>
<dbReference type="SUPFAM" id="SSF47473">
    <property type="entry name" value="EF-hand"/>
    <property type="match status" value="1"/>
</dbReference>
<keyword evidence="12" id="KW-0649">Protein kinase inhibitor</keyword>
<dbReference type="Pfam" id="PF00036">
    <property type="entry name" value="EF-hand_1"/>
    <property type="match status" value="1"/>
</dbReference>
<evidence type="ECO:0000256" key="5">
    <source>
        <dbReference type="ARBA" id="ARBA00004635"/>
    </source>
</evidence>
<dbReference type="PROSITE" id="PS00018">
    <property type="entry name" value="EF_HAND_1"/>
    <property type="match status" value="1"/>
</dbReference>
<keyword evidence="6" id="KW-1003">Cell membrane</keyword>
<dbReference type="InterPro" id="IPR002048">
    <property type="entry name" value="EF_hand_dom"/>
</dbReference>
<name>A0AAV6H3S6_9TELE</name>
<comment type="caution">
    <text evidence="21">The sequence shown here is derived from an EMBL/GenBank/DDBJ whole genome shotgun (WGS) entry which is preliminary data.</text>
</comment>
<evidence type="ECO:0000256" key="10">
    <source>
        <dbReference type="ARBA" id="ARBA00022782"/>
    </source>
</evidence>
<comment type="similarity">
    <text evidence="17">Belongs to the calcineurin regulatory subunit family. CHP subfamily.</text>
</comment>
<dbReference type="InterPro" id="IPR018247">
    <property type="entry name" value="EF_Hand_1_Ca_BS"/>
</dbReference>
<keyword evidence="7" id="KW-0963">Cytoplasm</keyword>
<evidence type="ECO:0000256" key="4">
    <source>
        <dbReference type="ARBA" id="ARBA00004632"/>
    </source>
</evidence>
<evidence type="ECO:0000256" key="17">
    <source>
        <dbReference type="ARBA" id="ARBA00038164"/>
    </source>
</evidence>
<evidence type="ECO:0000256" key="9">
    <source>
        <dbReference type="ARBA" id="ARBA00022723"/>
    </source>
</evidence>
<dbReference type="PROSITE" id="PS50222">
    <property type="entry name" value="EF_HAND_2"/>
    <property type="match status" value="1"/>
</dbReference>
<sequence length="245" mass="28176">MVIRTDSPVAAAASPTPRDTLCPILSLANNMGASQSEHEFKDLAERTGFSLDQIKNLHQRFKWLTNHQETLRQEDFEKVSHLSLNPIKGQIVKAFFDKRNFGKHEVGLVEEIGFEEFLMVMSHFKLPNKKLTDEDTEDVRTEKLRFLFNMHDTDNDGTITLEEYRHLVEKLLSTCETLEQDTSLAIADAAMLEVARITVGHMEPHEVYEGITFEQFQQILKGVQIETKMNVRFLQMDTTTMRCGK</sequence>